<comment type="caution">
    <text evidence="1">The sequence shown here is derived from an EMBL/GenBank/DDBJ whole genome shotgun (WGS) entry which is preliminary data.</text>
</comment>
<reference evidence="1" key="1">
    <citation type="submission" date="2022-08" db="EMBL/GenBank/DDBJ databases">
        <title>Genome sequencing of akame (Lates japonicus).</title>
        <authorList>
            <person name="Hashiguchi Y."/>
            <person name="Takahashi H."/>
        </authorList>
    </citation>
    <scope>NUCLEOTIDE SEQUENCE</scope>
    <source>
        <strain evidence="1">Kochi</strain>
    </source>
</reference>
<name>A0AAD3MJ22_LATJO</name>
<dbReference type="AlphaFoldDB" id="A0AAD3MJ22"/>
<gene>
    <name evidence="1" type="ORF">AKAME5_002845900</name>
</gene>
<evidence type="ECO:0000313" key="1">
    <source>
        <dbReference type="EMBL" id="GLD54714.1"/>
    </source>
</evidence>
<keyword evidence="2" id="KW-1185">Reference proteome</keyword>
<dbReference type="EMBL" id="BRZM01004100">
    <property type="protein sequence ID" value="GLD54714.1"/>
    <property type="molecule type" value="Genomic_DNA"/>
</dbReference>
<accession>A0AAD3MJ22</accession>
<evidence type="ECO:0000313" key="2">
    <source>
        <dbReference type="Proteomes" id="UP001279410"/>
    </source>
</evidence>
<proteinExistence type="predicted"/>
<protein>
    <submittedName>
        <fullName evidence="1">F-box only protein 42 isoform X1</fullName>
    </submittedName>
</protein>
<organism evidence="1 2">
    <name type="scientific">Lates japonicus</name>
    <name type="common">Japanese lates</name>
    <dbReference type="NCBI Taxonomy" id="270547"/>
    <lineage>
        <taxon>Eukaryota</taxon>
        <taxon>Metazoa</taxon>
        <taxon>Chordata</taxon>
        <taxon>Craniata</taxon>
        <taxon>Vertebrata</taxon>
        <taxon>Euteleostomi</taxon>
        <taxon>Actinopterygii</taxon>
        <taxon>Neopterygii</taxon>
        <taxon>Teleostei</taxon>
        <taxon>Neoteleostei</taxon>
        <taxon>Acanthomorphata</taxon>
        <taxon>Carangaria</taxon>
        <taxon>Carangaria incertae sedis</taxon>
        <taxon>Centropomidae</taxon>
        <taxon>Lates</taxon>
    </lineage>
</organism>
<sequence>MVVFGILKAIKFLIRSNEVWVLDLEQWSWSKPPYLLLPHPARRPVTSPEPAFLISISRSRPGPLVLSWELWEAPCVNECDGETLGHRRWQRQARDGSPSSSTAISLTRLWLGVSPFCLSPLGCPALLACATSTVPRTPRRRCPRCLTMRHGSFSWRAAVEGGGPPVTPPSSSSSPTGRLELTVLSTYCSVSAIHPPQSLSIRKASAYQSQLQTNNAVSCWMCPGPNLCGVCPGEFTGQDSHIAAGATETSLHTVVQGRESSSFGSLMDKNRM</sequence>
<dbReference type="Proteomes" id="UP001279410">
    <property type="component" value="Unassembled WGS sequence"/>
</dbReference>